<accession>A0A3P8BQC6</accession>
<accession>A0A183G970</accession>
<dbReference type="OrthoDB" id="5859417at2759"/>
<gene>
    <name evidence="1" type="ORF">HPBE_LOCUS18474</name>
</gene>
<proteinExistence type="predicted"/>
<reference evidence="1 2" key="1">
    <citation type="submission" date="2018-11" db="EMBL/GenBank/DDBJ databases">
        <authorList>
            <consortium name="Pathogen Informatics"/>
        </authorList>
    </citation>
    <scope>NUCLEOTIDE SEQUENCE [LARGE SCALE GENOMIC DNA]</scope>
</reference>
<evidence type="ECO:0000313" key="2">
    <source>
        <dbReference type="Proteomes" id="UP000050761"/>
    </source>
</evidence>
<evidence type="ECO:0000313" key="1">
    <source>
        <dbReference type="EMBL" id="VDP11728.1"/>
    </source>
</evidence>
<dbReference type="AlphaFoldDB" id="A0A183G970"/>
<protein>
    <submittedName>
        <fullName evidence="3">Fibronectin type-III domain-containing protein</fullName>
    </submittedName>
</protein>
<dbReference type="EMBL" id="UZAH01030708">
    <property type="protein sequence ID" value="VDP11728.1"/>
    <property type="molecule type" value="Genomic_DNA"/>
</dbReference>
<reference evidence="3" key="2">
    <citation type="submission" date="2019-09" db="UniProtKB">
        <authorList>
            <consortium name="WormBaseParasite"/>
        </authorList>
    </citation>
    <scope>IDENTIFICATION</scope>
</reference>
<dbReference type="Proteomes" id="UP000050761">
    <property type="component" value="Unassembled WGS sequence"/>
</dbReference>
<evidence type="ECO:0000313" key="3">
    <source>
        <dbReference type="WBParaSite" id="HPBE_0001847501-mRNA-1"/>
    </source>
</evidence>
<keyword evidence="2" id="KW-1185">Reference proteome</keyword>
<name>A0A183G970_HELPZ</name>
<dbReference type="WBParaSite" id="HPBE_0001847501-mRNA-1">
    <property type="protein sequence ID" value="HPBE_0001847501-mRNA-1"/>
    <property type="gene ID" value="HPBE_0001847501"/>
</dbReference>
<sequence>MEEHPLLSDDVLSPMAFVVHLQILFDAGIETRSSEPYEQRRAMIPLLLLAVTLTSTLQLQQRSDCVAECAHLESHRAFETCVADCSRLPRKDNVPDVACESLLMCETSLTPSIPSFPDYPMPPTNVSIDTAVVIDNGKFLETTVTWSSAKDLSRTGFYLRYSAVGERCQRDFPGYFASSIGPKERSHPIPLLFNNHPLVVNHDCEYRLQMHSKPYPYGDAAYTTVELHTVPHCIDGFCACSGE</sequence>
<organism evidence="2 3">
    <name type="scientific">Heligmosomoides polygyrus</name>
    <name type="common">Parasitic roundworm</name>
    <dbReference type="NCBI Taxonomy" id="6339"/>
    <lineage>
        <taxon>Eukaryota</taxon>
        <taxon>Metazoa</taxon>
        <taxon>Ecdysozoa</taxon>
        <taxon>Nematoda</taxon>
        <taxon>Chromadorea</taxon>
        <taxon>Rhabditida</taxon>
        <taxon>Rhabditina</taxon>
        <taxon>Rhabditomorpha</taxon>
        <taxon>Strongyloidea</taxon>
        <taxon>Heligmosomidae</taxon>
        <taxon>Heligmosomoides</taxon>
    </lineage>
</organism>